<dbReference type="InterPro" id="IPR023393">
    <property type="entry name" value="START-like_dom_sf"/>
</dbReference>
<dbReference type="InterPro" id="IPR019587">
    <property type="entry name" value="Polyketide_cyclase/dehydratase"/>
</dbReference>
<keyword evidence="2" id="KW-1185">Reference proteome</keyword>
<sequence length="151" mass="16304">MAQVEATTERIIAADAETVFDALADYSGTRAKVLPEHFSEYEVREGGDGEGTLVHWKLQATSKRVRDCLLEVSEPTDGQLVEKDRNSSMVTTWTVTPAGEGKSRAVVTTVWNGAGGIGGFFEKTFAPKGLARIYDLVLARLAAEVEAGVEK</sequence>
<protein>
    <submittedName>
        <fullName evidence="1">SRPBCC family protein</fullName>
    </submittedName>
</protein>
<dbReference type="PIRSF" id="PIRSF017371">
    <property type="entry name" value="UCP017371"/>
    <property type="match status" value="1"/>
</dbReference>
<evidence type="ECO:0000313" key="2">
    <source>
        <dbReference type="Proteomes" id="UP000326029"/>
    </source>
</evidence>
<dbReference type="Proteomes" id="UP000326029">
    <property type="component" value="Chromosome"/>
</dbReference>
<proteinExistence type="predicted"/>
<dbReference type="CDD" id="cd07812">
    <property type="entry name" value="SRPBCC"/>
    <property type="match status" value="1"/>
</dbReference>
<gene>
    <name evidence="1" type="ORF">CP977_28265</name>
</gene>
<dbReference type="Gene3D" id="3.30.530.20">
    <property type="match status" value="1"/>
</dbReference>
<reference evidence="1 2" key="1">
    <citation type="submission" date="2017-09" db="EMBL/GenBank/DDBJ databases">
        <authorList>
            <person name="Lee N."/>
            <person name="Cho B.-K."/>
        </authorList>
    </citation>
    <scope>NUCLEOTIDE SEQUENCE [LARGE SCALE GENOMIC DNA]</scope>
    <source>
        <strain evidence="1 2">ATCC 19740</strain>
    </source>
</reference>
<dbReference type="InterPro" id="IPR014488">
    <property type="entry name" value="UCP017371"/>
</dbReference>
<dbReference type="EMBL" id="CP023693">
    <property type="protein sequence ID" value="QEV35594.1"/>
    <property type="molecule type" value="Genomic_DNA"/>
</dbReference>
<name>A0ABX6BKH8_9ACTN</name>
<dbReference type="SUPFAM" id="SSF55961">
    <property type="entry name" value="Bet v1-like"/>
    <property type="match status" value="1"/>
</dbReference>
<evidence type="ECO:0000313" key="1">
    <source>
        <dbReference type="EMBL" id="QEV35594.1"/>
    </source>
</evidence>
<dbReference type="Pfam" id="PF10604">
    <property type="entry name" value="Polyketide_cyc2"/>
    <property type="match status" value="1"/>
</dbReference>
<dbReference type="RefSeq" id="WP_062751430.1">
    <property type="nucleotide sequence ID" value="NZ_BMSJ01000002.1"/>
</dbReference>
<dbReference type="GeneID" id="95457663"/>
<organism evidence="1 2">
    <name type="scientific">Streptomyces cinereoruber</name>
    <dbReference type="NCBI Taxonomy" id="67260"/>
    <lineage>
        <taxon>Bacteria</taxon>
        <taxon>Bacillati</taxon>
        <taxon>Actinomycetota</taxon>
        <taxon>Actinomycetes</taxon>
        <taxon>Kitasatosporales</taxon>
        <taxon>Streptomycetaceae</taxon>
        <taxon>Streptomyces</taxon>
    </lineage>
</organism>
<accession>A0ABX6BKH8</accession>